<protein>
    <submittedName>
        <fullName evidence="1">Uncharacterized protein</fullName>
    </submittedName>
</protein>
<organism evidence="1 2">
    <name type="scientific">Pristionchus pacificus</name>
    <name type="common">Parasitic nematode worm</name>
    <dbReference type="NCBI Taxonomy" id="54126"/>
    <lineage>
        <taxon>Eukaryota</taxon>
        <taxon>Metazoa</taxon>
        <taxon>Ecdysozoa</taxon>
        <taxon>Nematoda</taxon>
        <taxon>Chromadorea</taxon>
        <taxon>Rhabditida</taxon>
        <taxon>Rhabditina</taxon>
        <taxon>Diplogasteromorpha</taxon>
        <taxon>Diplogasteroidea</taxon>
        <taxon>Neodiplogasteridae</taxon>
        <taxon>Pristionchus</taxon>
    </lineage>
</organism>
<name>A0A2A6BL58_PRIPA</name>
<evidence type="ECO:0000313" key="1">
    <source>
        <dbReference type="EnsemblMetazoa" id="PPA33086.1"/>
    </source>
</evidence>
<dbReference type="EnsemblMetazoa" id="PPA33086.1">
    <property type="protein sequence ID" value="PPA33086.1"/>
    <property type="gene ID" value="WBGene00205946"/>
</dbReference>
<reference evidence="1" key="2">
    <citation type="submission" date="2022-06" db="UniProtKB">
        <authorList>
            <consortium name="EnsemblMetazoa"/>
        </authorList>
    </citation>
    <scope>IDENTIFICATION</scope>
    <source>
        <strain evidence="1">PS312</strain>
    </source>
</reference>
<evidence type="ECO:0000313" key="2">
    <source>
        <dbReference type="Proteomes" id="UP000005239"/>
    </source>
</evidence>
<dbReference type="Proteomes" id="UP000005239">
    <property type="component" value="Unassembled WGS sequence"/>
</dbReference>
<sequence length="87" mass="10120">MQITFETTFYRSCVTNVRQMEERATKENAKELCASKWKLPIKRIIVVQSTRHAEKRSKMSLALNHNLDPNGRPVVYVIVPFAMEILL</sequence>
<dbReference type="AlphaFoldDB" id="A0A2A6BL58"/>
<gene>
    <name evidence="1" type="primary">WBGene00205946</name>
</gene>
<keyword evidence="2" id="KW-1185">Reference proteome</keyword>
<accession>A0A2A6BL58</accession>
<accession>A0A8R1ULI8</accession>
<reference evidence="2" key="1">
    <citation type="journal article" date="2008" name="Nat. Genet.">
        <title>The Pristionchus pacificus genome provides a unique perspective on nematode lifestyle and parasitism.</title>
        <authorList>
            <person name="Dieterich C."/>
            <person name="Clifton S.W."/>
            <person name="Schuster L.N."/>
            <person name="Chinwalla A."/>
            <person name="Delehaunty K."/>
            <person name="Dinkelacker I."/>
            <person name="Fulton L."/>
            <person name="Fulton R."/>
            <person name="Godfrey J."/>
            <person name="Minx P."/>
            <person name="Mitreva M."/>
            <person name="Roeseler W."/>
            <person name="Tian H."/>
            <person name="Witte H."/>
            <person name="Yang S.P."/>
            <person name="Wilson R.K."/>
            <person name="Sommer R.J."/>
        </authorList>
    </citation>
    <scope>NUCLEOTIDE SEQUENCE [LARGE SCALE GENOMIC DNA]</scope>
    <source>
        <strain evidence="2">PS312</strain>
    </source>
</reference>
<proteinExistence type="predicted"/>